<accession>A0A2C5ZQ48</accession>
<evidence type="ECO:0000256" key="1">
    <source>
        <dbReference type="ARBA" id="ARBA00002154"/>
    </source>
</evidence>
<name>A0A2C5ZQ48_9HYPO</name>
<dbReference type="InterPro" id="IPR051523">
    <property type="entry name" value="KISH_domain"/>
</dbReference>
<protein>
    <recommendedName>
        <fullName evidence="9">Protein kish</fullName>
    </recommendedName>
</protein>
<keyword evidence="5" id="KW-0732">Signal</keyword>
<dbReference type="InterPro" id="IPR009653">
    <property type="entry name" value="Ksh1"/>
</dbReference>
<dbReference type="AlphaFoldDB" id="A0A2C5ZQ48"/>
<evidence type="ECO:0000256" key="6">
    <source>
        <dbReference type="ARBA" id="ARBA00022989"/>
    </source>
</evidence>
<comment type="subcellular location">
    <subcellularLocation>
        <location evidence="2">Golgi apparatus membrane</location>
        <topology evidence="2">Single-pass type I membrane protein</topology>
    </subcellularLocation>
</comment>
<dbReference type="OrthoDB" id="10034655at2759"/>
<evidence type="ECO:0000256" key="4">
    <source>
        <dbReference type="ARBA" id="ARBA00022692"/>
    </source>
</evidence>
<dbReference type="Pfam" id="PF06842">
    <property type="entry name" value="DUF1242"/>
    <property type="match status" value="1"/>
</dbReference>
<keyword evidence="6 9" id="KW-1133">Transmembrane helix</keyword>
<evidence type="ECO:0000256" key="3">
    <source>
        <dbReference type="ARBA" id="ARBA00008961"/>
    </source>
</evidence>
<keyword evidence="8 9" id="KW-0472">Membrane</keyword>
<comment type="similarity">
    <text evidence="3 9">Belongs to the KISH family.</text>
</comment>
<comment type="caution">
    <text evidence="10">The sequence shown here is derived from an EMBL/GenBank/DDBJ whole genome shotgun (WGS) entry which is preliminary data.</text>
</comment>
<feature type="transmembrane region" description="Helical" evidence="9">
    <location>
        <begin position="74"/>
        <end position="92"/>
    </location>
</feature>
<evidence type="ECO:0000256" key="8">
    <source>
        <dbReference type="ARBA" id="ARBA00023136"/>
    </source>
</evidence>
<sequence length="93" mass="10329">MRRRIAEDTALTAGSAKAVFNMSALFNLQSLVLVLLLLTCTSAYLHQMFPRILDSNKNGLLGILWKFARIGERMSPYVSLACIFMAVSMLVGF</sequence>
<comment type="caution">
    <text evidence="9">Lacks conserved residue(s) required for the propagation of feature annotation.</text>
</comment>
<proteinExistence type="inferred from homology"/>
<dbReference type="Proteomes" id="UP000224854">
    <property type="component" value="Unassembled WGS sequence"/>
</dbReference>
<evidence type="ECO:0000313" key="11">
    <source>
        <dbReference type="Proteomes" id="UP000224854"/>
    </source>
</evidence>
<evidence type="ECO:0000313" key="10">
    <source>
        <dbReference type="EMBL" id="PHH81952.1"/>
    </source>
</evidence>
<feature type="transmembrane region" description="Helical" evidence="9">
    <location>
        <begin position="24"/>
        <end position="45"/>
    </location>
</feature>
<evidence type="ECO:0000256" key="2">
    <source>
        <dbReference type="ARBA" id="ARBA00004614"/>
    </source>
</evidence>
<evidence type="ECO:0000256" key="7">
    <source>
        <dbReference type="ARBA" id="ARBA00023034"/>
    </source>
</evidence>
<dbReference type="EMBL" id="NJEU01000087">
    <property type="protein sequence ID" value="PHH81952.1"/>
    <property type="molecule type" value="Genomic_DNA"/>
</dbReference>
<gene>
    <name evidence="10" type="ORF">CDD82_7439</name>
</gene>
<organism evidence="10 11">
    <name type="scientific">Ophiocordyceps australis</name>
    <dbReference type="NCBI Taxonomy" id="1399860"/>
    <lineage>
        <taxon>Eukaryota</taxon>
        <taxon>Fungi</taxon>
        <taxon>Dikarya</taxon>
        <taxon>Ascomycota</taxon>
        <taxon>Pezizomycotina</taxon>
        <taxon>Sordariomycetes</taxon>
        <taxon>Hypocreomycetidae</taxon>
        <taxon>Hypocreales</taxon>
        <taxon>Ophiocordycipitaceae</taxon>
        <taxon>Ophiocordyceps</taxon>
    </lineage>
</organism>
<comment type="function">
    <text evidence="1 9">Involved in the early part of the secretory pathway.</text>
</comment>
<evidence type="ECO:0000256" key="5">
    <source>
        <dbReference type="ARBA" id="ARBA00022729"/>
    </source>
</evidence>
<dbReference type="PANTHER" id="PTHR13229">
    <property type="entry name" value="PROTEIN KISH-A"/>
    <property type="match status" value="1"/>
</dbReference>
<keyword evidence="7" id="KW-0333">Golgi apparatus</keyword>
<keyword evidence="4 9" id="KW-0812">Transmembrane</keyword>
<evidence type="ECO:0000256" key="9">
    <source>
        <dbReference type="RuleBase" id="RU910717"/>
    </source>
</evidence>
<dbReference type="GO" id="GO:0000139">
    <property type="term" value="C:Golgi membrane"/>
    <property type="evidence" value="ECO:0007669"/>
    <property type="project" value="UniProtKB-SubCell"/>
</dbReference>
<keyword evidence="11" id="KW-1185">Reference proteome</keyword>
<reference evidence="10 11" key="1">
    <citation type="submission" date="2017-06" db="EMBL/GenBank/DDBJ databases">
        <title>Ant-infecting Ophiocordyceps genomes reveal a high diversity of potential behavioral manipulation genes and a possible major role for enterotoxins.</title>
        <authorList>
            <person name="De Bekker C."/>
            <person name="Evans H.C."/>
            <person name="Brachmann A."/>
            <person name="Hughes D.P."/>
        </authorList>
    </citation>
    <scope>NUCLEOTIDE SEQUENCE [LARGE SCALE GENOMIC DNA]</scope>
    <source>
        <strain evidence="10 11">1348a</strain>
    </source>
</reference>